<feature type="compositionally biased region" description="Pro residues" evidence="1">
    <location>
        <begin position="243"/>
        <end position="253"/>
    </location>
</feature>
<dbReference type="AlphaFoldDB" id="A0AAD4MHW9"/>
<gene>
    <name evidence="2" type="ORF">DdX_22204</name>
</gene>
<accession>A0AAD4MHW9</accession>
<feature type="compositionally biased region" description="Acidic residues" evidence="1">
    <location>
        <begin position="305"/>
        <end position="314"/>
    </location>
</feature>
<evidence type="ECO:0000256" key="1">
    <source>
        <dbReference type="SAM" id="MobiDB-lite"/>
    </source>
</evidence>
<feature type="compositionally biased region" description="Polar residues" evidence="1">
    <location>
        <begin position="158"/>
        <end position="169"/>
    </location>
</feature>
<sequence>MILSRNVFSLEKFGSAVKIPALKNFNPQAILLRRLFLCFTLVVFQFKLAQCQINLGTFNLNKNPQGNLELGFGQGGNLFGFGADKNLQVTLGPGLFGARTDEGVLLGGERVGVDSHLGLREGQALDLGSLLKLGNRPVSPFDSVGQLGSLISNLGSMFQPRGSQVSTGSLRPPSRPETGPIRPDPSRPEPTLIPLIEQSKRAQISKTNGPGDGEEFPLSVGSGWDGEGEEGSGNVPEIRGISPPEPRVMPPLKPGITTEGFRRGENGEPDPGQNSGKHDGNTGESSKPKKLPVPDGLEMISGGDNNEDSELLKN</sequence>
<dbReference type="EMBL" id="JAKKPZ010001039">
    <property type="protein sequence ID" value="KAI1690951.1"/>
    <property type="molecule type" value="Genomic_DNA"/>
</dbReference>
<organism evidence="2 3">
    <name type="scientific">Ditylenchus destructor</name>
    <dbReference type="NCBI Taxonomy" id="166010"/>
    <lineage>
        <taxon>Eukaryota</taxon>
        <taxon>Metazoa</taxon>
        <taxon>Ecdysozoa</taxon>
        <taxon>Nematoda</taxon>
        <taxon>Chromadorea</taxon>
        <taxon>Rhabditida</taxon>
        <taxon>Tylenchina</taxon>
        <taxon>Tylenchomorpha</taxon>
        <taxon>Sphaerularioidea</taxon>
        <taxon>Anguinidae</taxon>
        <taxon>Anguininae</taxon>
        <taxon>Ditylenchus</taxon>
    </lineage>
</organism>
<keyword evidence="3" id="KW-1185">Reference proteome</keyword>
<comment type="caution">
    <text evidence="2">The sequence shown here is derived from an EMBL/GenBank/DDBJ whole genome shotgun (WGS) entry which is preliminary data.</text>
</comment>
<feature type="region of interest" description="Disordered" evidence="1">
    <location>
        <begin position="158"/>
        <end position="314"/>
    </location>
</feature>
<dbReference type="Proteomes" id="UP001201812">
    <property type="component" value="Unassembled WGS sequence"/>
</dbReference>
<protein>
    <submittedName>
        <fullName evidence="2">Uncharacterized protein</fullName>
    </submittedName>
</protein>
<evidence type="ECO:0000313" key="2">
    <source>
        <dbReference type="EMBL" id="KAI1690951.1"/>
    </source>
</evidence>
<evidence type="ECO:0000313" key="3">
    <source>
        <dbReference type="Proteomes" id="UP001201812"/>
    </source>
</evidence>
<proteinExistence type="predicted"/>
<name>A0AAD4MHW9_9BILA</name>
<reference evidence="2" key="1">
    <citation type="submission" date="2022-01" db="EMBL/GenBank/DDBJ databases">
        <title>Genome Sequence Resource for Two Populations of Ditylenchus destructor, the Migratory Endoparasitic Phytonematode.</title>
        <authorList>
            <person name="Zhang H."/>
            <person name="Lin R."/>
            <person name="Xie B."/>
        </authorList>
    </citation>
    <scope>NUCLEOTIDE SEQUENCE</scope>
    <source>
        <strain evidence="2">BazhouSP</strain>
    </source>
</reference>